<gene>
    <name evidence="2" type="ordered locus">Saro_2221</name>
</gene>
<evidence type="ECO:0000313" key="3">
    <source>
        <dbReference type="Proteomes" id="UP000009134"/>
    </source>
</evidence>
<dbReference type="EMBL" id="CP000248">
    <property type="protein sequence ID" value="ABD26659.1"/>
    <property type="molecule type" value="Genomic_DNA"/>
</dbReference>
<dbReference type="Proteomes" id="UP000009134">
    <property type="component" value="Chromosome"/>
</dbReference>
<sequence>MERDTRSAGSQGQALAENEKVDGALEWFAAIGTIIAAGLVAADLGRRWTGWGFVLFVAVSISWIVSGILNGTASITIQNGALLLVNAWGVWRYLLNPEPSNKGPKKG</sequence>
<feature type="transmembrane region" description="Helical" evidence="1">
    <location>
        <begin position="27"/>
        <end position="44"/>
    </location>
</feature>
<evidence type="ECO:0000256" key="1">
    <source>
        <dbReference type="SAM" id="Phobius"/>
    </source>
</evidence>
<organism evidence="2 3">
    <name type="scientific">Novosphingobium aromaticivorans (strain ATCC 700278 / DSM 12444 / CCUG 56034 / CIP 105152 / NBRC 16084 / F199)</name>
    <dbReference type="NCBI Taxonomy" id="279238"/>
    <lineage>
        <taxon>Bacteria</taxon>
        <taxon>Pseudomonadati</taxon>
        <taxon>Pseudomonadota</taxon>
        <taxon>Alphaproteobacteria</taxon>
        <taxon>Sphingomonadales</taxon>
        <taxon>Sphingomonadaceae</taxon>
        <taxon>Novosphingobium</taxon>
    </lineage>
</organism>
<accession>Q2G664</accession>
<dbReference type="eggNOG" id="ENOG5033FWB">
    <property type="taxonomic scope" value="Bacteria"/>
</dbReference>
<reference evidence="3" key="1">
    <citation type="submission" date="2006-01" db="EMBL/GenBank/DDBJ databases">
        <title>Complete sequence of Novosphingobium aromaticivorans DSM 12444.</title>
        <authorList>
            <consortium name="US DOE Joint Genome Institute"/>
            <person name="Copeland A."/>
            <person name="Lucas S."/>
            <person name="Lapidus A."/>
            <person name="Barry K."/>
            <person name="Detter J.C."/>
            <person name="Glavina T."/>
            <person name="Hammon N."/>
            <person name="Israni S."/>
            <person name="Pitluck S."/>
            <person name="Chain P."/>
            <person name="Malfatti S."/>
            <person name="Shin M."/>
            <person name="Vergez L."/>
            <person name="Schmutz J."/>
            <person name="Larimer F."/>
            <person name="Land M."/>
            <person name="Kyrpides N."/>
            <person name="Ivanova N."/>
            <person name="Fredrickson J."/>
            <person name="Balkwill D."/>
            <person name="Romine M.F."/>
            <person name="Richardson P."/>
        </authorList>
    </citation>
    <scope>NUCLEOTIDE SEQUENCE [LARGE SCALE GENOMIC DNA]</scope>
    <source>
        <strain evidence="3">ATCC 700278 / DSM 12444 / CCUG 56034 / CIP 105152 / NBRC 16084 / F199</strain>
    </source>
</reference>
<evidence type="ECO:0008006" key="4">
    <source>
        <dbReference type="Google" id="ProtNLM"/>
    </source>
</evidence>
<feature type="transmembrane region" description="Helical" evidence="1">
    <location>
        <begin position="51"/>
        <end position="69"/>
    </location>
</feature>
<dbReference type="STRING" id="279238.Saro_2221"/>
<dbReference type="KEGG" id="nar:Saro_2221"/>
<protein>
    <recommendedName>
        <fullName evidence="4">PRC-barrel</fullName>
    </recommendedName>
</protein>
<keyword evidence="3" id="KW-1185">Reference proteome</keyword>
<dbReference type="HOGENOM" id="CLU_175519_0_0_5"/>
<keyword evidence="1" id="KW-1133">Transmembrane helix</keyword>
<dbReference type="AlphaFoldDB" id="Q2G664"/>
<proteinExistence type="predicted"/>
<name>Q2G664_NOVAD</name>
<keyword evidence="1" id="KW-0812">Transmembrane</keyword>
<keyword evidence="1" id="KW-0472">Membrane</keyword>
<evidence type="ECO:0000313" key="2">
    <source>
        <dbReference type="EMBL" id="ABD26659.1"/>
    </source>
</evidence>